<dbReference type="GO" id="GO:0005829">
    <property type="term" value="C:cytosol"/>
    <property type="evidence" value="ECO:0007669"/>
    <property type="project" value="TreeGrafter"/>
</dbReference>
<evidence type="ECO:0000256" key="12">
    <source>
        <dbReference type="HAMAP-Rule" id="MF_01855"/>
    </source>
</evidence>
<evidence type="ECO:0000256" key="13">
    <source>
        <dbReference type="RuleBase" id="RU000508"/>
    </source>
</evidence>
<keyword evidence="8 12" id="KW-0460">Magnesium</keyword>
<dbReference type="PIRSF" id="PIRSF500210">
    <property type="entry name" value="FBPtase"/>
    <property type="match status" value="1"/>
</dbReference>
<evidence type="ECO:0000259" key="15">
    <source>
        <dbReference type="Pfam" id="PF18913"/>
    </source>
</evidence>
<organism evidence="16 17">
    <name type="scientific">Persephonella hydrogeniphila</name>
    <dbReference type="NCBI Taxonomy" id="198703"/>
    <lineage>
        <taxon>Bacteria</taxon>
        <taxon>Pseudomonadati</taxon>
        <taxon>Aquificota</taxon>
        <taxon>Aquificia</taxon>
        <taxon>Aquificales</taxon>
        <taxon>Hydrogenothermaceae</taxon>
        <taxon>Persephonella</taxon>
    </lineage>
</organism>
<feature type="binding site" evidence="12">
    <location>
        <position position="233"/>
    </location>
    <ligand>
        <name>substrate</name>
    </ligand>
</feature>
<dbReference type="PIRSF" id="PIRSF000904">
    <property type="entry name" value="FBPtase_SBPase"/>
    <property type="match status" value="1"/>
</dbReference>
<dbReference type="GO" id="GO:0042132">
    <property type="term" value="F:fructose 1,6-bisphosphate 1-phosphatase activity"/>
    <property type="evidence" value="ECO:0007669"/>
    <property type="project" value="UniProtKB-UniRule"/>
</dbReference>
<evidence type="ECO:0000313" key="17">
    <source>
        <dbReference type="Proteomes" id="UP000219036"/>
    </source>
</evidence>
<dbReference type="PANTHER" id="PTHR11556:SF35">
    <property type="entry name" value="SEDOHEPTULOSE-1,7-BISPHOSPHATASE, CHLOROPLASTIC"/>
    <property type="match status" value="1"/>
</dbReference>
<dbReference type="Pfam" id="PF18913">
    <property type="entry name" value="FBPase_C"/>
    <property type="match status" value="1"/>
</dbReference>
<accession>A0A285NC73</accession>
<evidence type="ECO:0000259" key="14">
    <source>
        <dbReference type="Pfam" id="PF00316"/>
    </source>
</evidence>
<dbReference type="HAMAP" id="MF_01855">
    <property type="entry name" value="FBPase_class1"/>
    <property type="match status" value="1"/>
</dbReference>
<gene>
    <name evidence="12" type="primary">fbp</name>
    <name evidence="16" type="ORF">SAMN06265182_0711</name>
</gene>
<keyword evidence="7 12" id="KW-0378">Hydrolase</keyword>
<dbReference type="EMBL" id="OBEI01000002">
    <property type="protein sequence ID" value="SNZ06537.1"/>
    <property type="molecule type" value="Genomic_DNA"/>
</dbReference>
<evidence type="ECO:0000256" key="9">
    <source>
        <dbReference type="ARBA" id="ARBA00023277"/>
    </source>
</evidence>
<dbReference type="FunFam" id="3.40.190.80:FF:000001">
    <property type="entry name" value="Fructose-1,6-bisphosphatase class 1"/>
    <property type="match status" value="1"/>
</dbReference>
<feature type="binding site" evidence="12">
    <location>
        <position position="114"/>
    </location>
    <ligand>
        <name>Mg(2+)</name>
        <dbReference type="ChEBI" id="CHEBI:18420"/>
        <label>2</label>
    </ligand>
</feature>
<evidence type="ECO:0000256" key="6">
    <source>
        <dbReference type="ARBA" id="ARBA00022723"/>
    </source>
</evidence>
<dbReference type="PROSITE" id="PS00124">
    <property type="entry name" value="FBPASE"/>
    <property type="match status" value="1"/>
</dbReference>
<evidence type="ECO:0000256" key="1">
    <source>
        <dbReference type="ARBA" id="ARBA00001273"/>
    </source>
</evidence>
<comment type="similarity">
    <text evidence="3 12 13">Belongs to the FBPase class 1 family.</text>
</comment>
<evidence type="ECO:0000256" key="2">
    <source>
        <dbReference type="ARBA" id="ARBA00005215"/>
    </source>
</evidence>
<evidence type="ECO:0000256" key="11">
    <source>
        <dbReference type="ARBA" id="ARBA00081210"/>
    </source>
</evidence>
<dbReference type="PANTHER" id="PTHR11556">
    <property type="entry name" value="FRUCTOSE-1,6-BISPHOSPHATASE-RELATED"/>
    <property type="match status" value="1"/>
</dbReference>
<keyword evidence="9 12" id="KW-0119">Carbohydrate metabolism</keyword>
<dbReference type="CDD" id="cd00354">
    <property type="entry name" value="FBPase"/>
    <property type="match status" value="1"/>
</dbReference>
<protein>
    <recommendedName>
        <fullName evidence="10 12">Fructose-1,6-bisphosphatase class 1</fullName>
        <shortName evidence="12">FBPase class 1</shortName>
        <ecNumber evidence="4 12">3.1.3.11</ecNumber>
    </recommendedName>
    <alternativeName>
        <fullName evidence="11 12">D-fructose-1,6-bisphosphate 1-phosphohydrolase class 1</fullName>
    </alternativeName>
</protein>
<comment type="pathway">
    <text evidence="2">Carbohydrate biosynthesis; Calvin cycle.</text>
</comment>
<dbReference type="OrthoDB" id="9806756at2"/>
<dbReference type="EC" id="3.1.3.11" evidence="4 12"/>
<dbReference type="GO" id="GO:0006000">
    <property type="term" value="P:fructose metabolic process"/>
    <property type="evidence" value="ECO:0007669"/>
    <property type="project" value="TreeGrafter"/>
</dbReference>
<dbReference type="GO" id="GO:0006094">
    <property type="term" value="P:gluconeogenesis"/>
    <property type="evidence" value="ECO:0007669"/>
    <property type="project" value="UniProtKB-UniRule"/>
</dbReference>
<feature type="binding site" evidence="12">
    <location>
        <position position="114"/>
    </location>
    <ligand>
        <name>Mg(2+)</name>
        <dbReference type="ChEBI" id="CHEBI:18420"/>
        <label>1</label>
    </ligand>
</feature>
<name>A0A285NC73_9AQUI</name>
<feature type="binding site" evidence="12">
    <location>
        <position position="117"/>
    </location>
    <ligand>
        <name>Mg(2+)</name>
        <dbReference type="ChEBI" id="CHEBI:18420"/>
        <label>2</label>
    </ligand>
</feature>
<dbReference type="GO" id="GO:0006002">
    <property type="term" value="P:fructose 6-phosphate metabolic process"/>
    <property type="evidence" value="ECO:0007669"/>
    <property type="project" value="TreeGrafter"/>
</dbReference>
<evidence type="ECO:0000256" key="4">
    <source>
        <dbReference type="ARBA" id="ARBA00013093"/>
    </source>
</evidence>
<dbReference type="GO" id="GO:0005986">
    <property type="term" value="P:sucrose biosynthetic process"/>
    <property type="evidence" value="ECO:0007669"/>
    <property type="project" value="TreeGrafter"/>
</dbReference>
<feature type="binding site" evidence="12">
    <location>
        <position position="269"/>
    </location>
    <ligand>
        <name>Mg(2+)</name>
        <dbReference type="ChEBI" id="CHEBI:18420"/>
        <label>2</label>
    </ligand>
</feature>
<feature type="binding site" evidence="12">
    <location>
        <position position="116"/>
    </location>
    <ligand>
        <name>Mg(2+)</name>
        <dbReference type="ChEBI" id="CHEBI:18420"/>
        <label>1</label>
    </ligand>
</feature>
<dbReference type="Gene3D" id="3.30.540.10">
    <property type="entry name" value="Fructose-1,6-Bisphosphatase, subunit A, domain 1"/>
    <property type="match status" value="1"/>
</dbReference>
<evidence type="ECO:0000256" key="8">
    <source>
        <dbReference type="ARBA" id="ARBA00022842"/>
    </source>
</evidence>
<dbReference type="InterPro" id="IPR028343">
    <property type="entry name" value="FBPtase"/>
</dbReference>
<dbReference type="FunFam" id="3.30.540.10:FF:000002">
    <property type="entry name" value="Fructose-1,6-bisphosphatase class 1"/>
    <property type="match status" value="1"/>
</dbReference>
<keyword evidence="6 12" id="KW-0479">Metal-binding</keyword>
<evidence type="ECO:0000256" key="3">
    <source>
        <dbReference type="ARBA" id="ARBA00010941"/>
    </source>
</evidence>
<comment type="subcellular location">
    <subcellularLocation>
        <location evidence="12">Cytoplasm</location>
    </subcellularLocation>
</comment>
<dbReference type="GO" id="GO:0030388">
    <property type="term" value="P:fructose 1,6-bisphosphate metabolic process"/>
    <property type="evidence" value="ECO:0007669"/>
    <property type="project" value="TreeGrafter"/>
</dbReference>
<dbReference type="Gene3D" id="3.40.190.80">
    <property type="match status" value="1"/>
</dbReference>
<comment type="subunit">
    <text evidence="12">Homotetramer.</text>
</comment>
<dbReference type="NCBIfam" id="NF006778">
    <property type="entry name" value="PRK09293.1-1"/>
    <property type="match status" value="1"/>
</dbReference>
<proteinExistence type="inferred from homology"/>
<feature type="domain" description="Fructose-1-6-bisphosphatase class I N-terminal" evidence="14">
    <location>
        <begin position="8"/>
        <end position="191"/>
    </location>
</feature>
<comment type="cofactor">
    <cofactor evidence="12">
        <name>Mg(2+)</name>
        <dbReference type="ChEBI" id="CHEBI:18420"/>
    </cofactor>
    <text evidence="12">Binds 2 magnesium ions per subunit.</text>
</comment>
<comment type="catalytic activity">
    <reaction evidence="1 12">
        <text>beta-D-fructose 1,6-bisphosphate + H2O = beta-D-fructose 6-phosphate + phosphate</text>
        <dbReference type="Rhea" id="RHEA:11064"/>
        <dbReference type="ChEBI" id="CHEBI:15377"/>
        <dbReference type="ChEBI" id="CHEBI:32966"/>
        <dbReference type="ChEBI" id="CHEBI:43474"/>
        <dbReference type="ChEBI" id="CHEBI:57634"/>
        <dbReference type="EC" id="3.1.3.11"/>
    </reaction>
</comment>
<dbReference type="GO" id="GO:0000287">
    <property type="term" value="F:magnesium ion binding"/>
    <property type="evidence" value="ECO:0007669"/>
    <property type="project" value="UniProtKB-UniRule"/>
</dbReference>
<keyword evidence="17" id="KW-1185">Reference proteome</keyword>
<dbReference type="PRINTS" id="PR00115">
    <property type="entry name" value="F16BPHPHTASE"/>
</dbReference>
<dbReference type="SUPFAM" id="SSF56655">
    <property type="entry name" value="Carbohydrate phosphatase"/>
    <property type="match status" value="1"/>
</dbReference>
<reference evidence="17" key="1">
    <citation type="submission" date="2017-09" db="EMBL/GenBank/DDBJ databases">
        <authorList>
            <person name="Varghese N."/>
            <person name="Submissions S."/>
        </authorList>
    </citation>
    <scope>NUCLEOTIDE SEQUENCE [LARGE SCALE GENOMIC DNA]</scope>
    <source>
        <strain evidence="17">DSM 15103</strain>
    </source>
</reference>
<feature type="binding site" evidence="12">
    <location>
        <position position="263"/>
    </location>
    <ligand>
        <name>substrate</name>
    </ligand>
</feature>
<dbReference type="InterPro" id="IPR020548">
    <property type="entry name" value="Fructose_bisphosphatase_AS"/>
</dbReference>
<dbReference type="InterPro" id="IPR000146">
    <property type="entry name" value="FBPase_class-1"/>
</dbReference>
<dbReference type="NCBIfam" id="NF006779">
    <property type="entry name" value="PRK09293.1-3"/>
    <property type="match status" value="1"/>
</dbReference>
<dbReference type="Pfam" id="PF00316">
    <property type="entry name" value="FBPase"/>
    <property type="match status" value="1"/>
</dbReference>
<dbReference type="AlphaFoldDB" id="A0A285NC73"/>
<evidence type="ECO:0000256" key="7">
    <source>
        <dbReference type="ARBA" id="ARBA00022801"/>
    </source>
</evidence>
<dbReference type="InterPro" id="IPR044015">
    <property type="entry name" value="FBPase_C_dom"/>
</dbReference>
<evidence type="ECO:0000256" key="5">
    <source>
        <dbReference type="ARBA" id="ARBA00022490"/>
    </source>
</evidence>
<dbReference type="InterPro" id="IPR033391">
    <property type="entry name" value="FBPase_N"/>
</dbReference>
<comment type="caution">
    <text evidence="12">Lacks conserved residue(s) required for the propagation of feature annotation.</text>
</comment>
<feature type="binding site" evidence="12">
    <location>
        <begin position="117"/>
        <end position="120"/>
    </location>
    <ligand>
        <name>substrate</name>
    </ligand>
</feature>
<keyword evidence="5 12" id="KW-0963">Cytoplasm</keyword>
<dbReference type="Proteomes" id="UP000219036">
    <property type="component" value="Unassembled WGS sequence"/>
</dbReference>
<evidence type="ECO:0000313" key="16">
    <source>
        <dbReference type="EMBL" id="SNZ06537.1"/>
    </source>
</evidence>
<feature type="binding site" evidence="12">
    <location>
        <position position="93"/>
    </location>
    <ligand>
        <name>Mg(2+)</name>
        <dbReference type="ChEBI" id="CHEBI:18420"/>
        <label>1</label>
    </ligand>
</feature>
<feature type="domain" description="Fructose-1-6-bisphosphatase class 1 C-terminal" evidence="15">
    <location>
        <begin position="195"/>
        <end position="319"/>
    </location>
</feature>
<dbReference type="RefSeq" id="WP_096999893.1">
    <property type="nucleotide sequence ID" value="NZ_OBEI01000002.1"/>
</dbReference>
<feature type="binding site" evidence="12">
    <location>
        <position position="205"/>
    </location>
    <ligand>
        <name>substrate</name>
    </ligand>
</feature>
<sequence>MANIGIDLNRFILEEERKYPEATGSLSIALTAIESAGKIIASHVRMAGLADILGKAGKTNIQGEEVQKLDELSNEILIKHLSDCGQFYALASEELDEPIYPPKGVDGKYVIAFDPLDGSSNIDVNVSIGTIFSIHRRITGTDEDFLQEGYKQVAAGYIIYGSSTMFVLTTGNGVNGFTLDPSVGMFLLSHPDMKIPEKGKIYSINEANAKKWIQPELINYIETLKEEGYTTRYIGSMVADVHRTLIKGGVFGYPADRKNQNGKLRLLYEASPMAFIIEQAGGKATDGNIDILQIKPTDIHQRTPVFLGSKKEINQLLEFIK</sequence>
<evidence type="ECO:0000256" key="10">
    <source>
        <dbReference type="ARBA" id="ARBA00072069"/>
    </source>
</evidence>